<reference evidence="1 2" key="1">
    <citation type="submission" date="2021-06" db="EMBL/GenBank/DDBJ databases">
        <title>Caerostris darwini draft genome.</title>
        <authorList>
            <person name="Kono N."/>
            <person name="Arakawa K."/>
        </authorList>
    </citation>
    <scope>NUCLEOTIDE SEQUENCE [LARGE SCALE GENOMIC DNA]</scope>
</reference>
<protein>
    <submittedName>
        <fullName evidence="1">Uncharacterized protein</fullName>
    </submittedName>
</protein>
<dbReference type="Proteomes" id="UP001054837">
    <property type="component" value="Unassembled WGS sequence"/>
</dbReference>
<keyword evidence="2" id="KW-1185">Reference proteome</keyword>
<dbReference type="EMBL" id="BPLQ01001730">
    <property type="protein sequence ID" value="GIX84568.1"/>
    <property type="molecule type" value="Genomic_DNA"/>
</dbReference>
<evidence type="ECO:0000313" key="2">
    <source>
        <dbReference type="Proteomes" id="UP001054837"/>
    </source>
</evidence>
<accession>A0AAV4NIT5</accession>
<evidence type="ECO:0000313" key="1">
    <source>
        <dbReference type="EMBL" id="GIX84568.1"/>
    </source>
</evidence>
<gene>
    <name evidence="1" type="ORF">CDAR_215911</name>
</gene>
<proteinExistence type="predicted"/>
<sequence>MADPLLFPSSLPNIRRRDVTDFEAPPCRLKIPAFPVTRSGSPPPSSNGHFRTSRCPLTLFPSCHLIFRRRTERAPLCLLFLLST</sequence>
<name>A0AAV4NIT5_9ARAC</name>
<organism evidence="1 2">
    <name type="scientific">Caerostris darwini</name>
    <dbReference type="NCBI Taxonomy" id="1538125"/>
    <lineage>
        <taxon>Eukaryota</taxon>
        <taxon>Metazoa</taxon>
        <taxon>Ecdysozoa</taxon>
        <taxon>Arthropoda</taxon>
        <taxon>Chelicerata</taxon>
        <taxon>Arachnida</taxon>
        <taxon>Araneae</taxon>
        <taxon>Araneomorphae</taxon>
        <taxon>Entelegynae</taxon>
        <taxon>Araneoidea</taxon>
        <taxon>Araneidae</taxon>
        <taxon>Caerostris</taxon>
    </lineage>
</organism>
<comment type="caution">
    <text evidence="1">The sequence shown here is derived from an EMBL/GenBank/DDBJ whole genome shotgun (WGS) entry which is preliminary data.</text>
</comment>
<dbReference type="AlphaFoldDB" id="A0AAV4NIT5"/>